<dbReference type="OrthoDB" id="351062at2157"/>
<sequence length="62" mass="7063">MDGESQRTIAVWAVFVLPFLIFGVFLYVQEQLTIEVVGLYWFPAILLTIIGTIPPPWEPLVD</sequence>
<proteinExistence type="predicted"/>
<dbReference type="RefSeq" id="WP_094583162.1">
    <property type="nucleotide sequence ID" value="NZ_NHPB01000057.1"/>
</dbReference>
<organism evidence="2 3">
    <name type="scientific">Halorubrum ezzemoulense</name>
    <name type="common">Halorubrum chaoviator</name>
    <dbReference type="NCBI Taxonomy" id="337243"/>
    <lineage>
        <taxon>Archaea</taxon>
        <taxon>Methanobacteriati</taxon>
        <taxon>Methanobacteriota</taxon>
        <taxon>Stenosarchaea group</taxon>
        <taxon>Halobacteria</taxon>
        <taxon>Halobacteriales</taxon>
        <taxon>Haloferacaceae</taxon>
        <taxon>Halorubrum</taxon>
    </lineage>
</organism>
<keyword evidence="1" id="KW-1133">Transmembrane helix</keyword>
<evidence type="ECO:0000313" key="3">
    <source>
        <dbReference type="Proteomes" id="UP000216758"/>
    </source>
</evidence>
<dbReference type="EMBL" id="NHPB01000057">
    <property type="protein sequence ID" value="OYR69791.1"/>
    <property type="molecule type" value="Genomic_DNA"/>
</dbReference>
<comment type="caution">
    <text evidence="2">The sequence shown here is derived from an EMBL/GenBank/DDBJ whole genome shotgun (WGS) entry which is preliminary data.</text>
</comment>
<evidence type="ECO:0000256" key="1">
    <source>
        <dbReference type="SAM" id="Phobius"/>
    </source>
</evidence>
<feature type="transmembrane region" description="Helical" evidence="1">
    <location>
        <begin position="40"/>
        <end position="57"/>
    </location>
</feature>
<accession>A0A256JLX4</accession>
<dbReference type="Proteomes" id="UP000216758">
    <property type="component" value="Unassembled WGS sequence"/>
</dbReference>
<gene>
    <name evidence="2" type="ORF">DJ78_10400</name>
</gene>
<dbReference type="AlphaFoldDB" id="A0A256JLX4"/>
<name>A0A256JLX4_HALEZ</name>
<keyword evidence="1" id="KW-0472">Membrane</keyword>
<reference evidence="2 3" key="1">
    <citation type="journal article" date="2014" name="Front. Microbiol.">
        <title>Population and genomic analysis of the genus Halorubrum.</title>
        <authorList>
            <person name="Fullmer M.S."/>
            <person name="Soucy S.M."/>
            <person name="Swithers K.S."/>
            <person name="Makkay A.M."/>
            <person name="Wheeler R."/>
            <person name="Ventosa A."/>
            <person name="Gogarten J.P."/>
            <person name="Papke R.T."/>
        </authorList>
    </citation>
    <scope>NUCLEOTIDE SEQUENCE [LARGE SCALE GENOMIC DNA]</scope>
    <source>
        <strain evidence="2 3">G37</strain>
    </source>
</reference>
<feature type="transmembrane region" description="Helical" evidence="1">
    <location>
        <begin position="9"/>
        <end position="28"/>
    </location>
</feature>
<evidence type="ECO:0000313" key="2">
    <source>
        <dbReference type="EMBL" id="OYR69791.1"/>
    </source>
</evidence>
<protein>
    <submittedName>
        <fullName evidence="2">Uncharacterized protein</fullName>
    </submittedName>
</protein>
<keyword evidence="1" id="KW-0812">Transmembrane</keyword>